<dbReference type="Proteomes" id="UP000474802">
    <property type="component" value="Unassembled WGS sequence"/>
</dbReference>
<feature type="binding site" evidence="3">
    <location>
        <begin position="282"/>
        <end position="289"/>
    </location>
    <ligand>
        <name>ATP</name>
        <dbReference type="ChEBI" id="CHEBI:30616"/>
    </ligand>
</feature>
<dbReference type="AlphaFoldDB" id="A0A6M1SJ24"/>
<dbReference type="GO" id="GO:0005524">
    <property type="term" value="F:ATP binding"/>
    <property type="evidence" value="ECO:0007669"/>
    <property type="project" value="UniProtKB-UniRule"/>
</dbReference>
<feature type="domain" description="FtsK" evidence="4">
    <location>
        <begin position="265"/>
        <end position="448"/>
    </location>
</feature>
<protein>
    <submittedName>
        <fullName evidence="5">DndE family protein</fullName>
    </submittedName>
</protein>
<reference evidence="5 6" key="2">
    <citation type="submission" date="2020-03" db="EMBL/GenBank/DDBJ databases">
        <title>Devosia chinhatensis sp. nov., isolated from a hexachlorocyclohexane (HCH) dump site in India.</title>
        <authorList>
            <person name="Kumar M."/>
            <person name="Lal R."/>
        </authorList>
    </citation>
    <scope>NUCLEOTIDE SEQUENCE [LARGE SCALE GENOMIC DNA]</scope>
    <source>
        <strain evidence="5 6">H239</strain>
    </source>
</reference>
<dbReference type="Pfam" id="PF01580">
    <property type="entry name" value="FtsK_SpoIIIE"/>
    <property type="match status" value="1"/>
</dbReference>
<dbReference type="Gene3D" id="3.40.50.300">
    <property type="entry name" value="P-loop containing nucleotide triphosphate hydrolases"/>
    <property type="match status" value="1"/>
</dbReference>
<dbReference type="RefSeq" id="WP_164532780.1">
    <property type="nucleotide sequence ID" value="NZ_JAALFG010000001.1"/>
</dbReference>
<evidence type="ECO:0000259" key="4">
    <source>
        <dbReference type="PROSITE" id="PS50901"/>
    </source>
</evidence>
<evidence type="ECO:0000313" key="5">
    <source>
        <dbReference type="EMBL" id="NGP16526.1"/>
    </source>
</evidence>
<keyword evidence="6" id="KW-1185">Reference proteome</keyword>
<dbReference type="PANTHER" id="PTHR22683:SF41">
    <property type="entry name" value="DNA TRANSLOCASE FTSK"/>
    <property type="match status" value="1"/>
</dbReference>
<dbReference type="PROSITE" id="PS50901">
    <property type="entry name" value="FTSK"/>
    <property type="match status" value="1"/>
</dbReference>
<dbReference type="InterPro" id="IPR014969">
    <property type="entry name" value="DNA_S_DndE"/>
</dbReference>
<sequence length="495" mass="53858">MVARVQLTEKDKNILQQIMEEGWQRPDLDYWTIARLALARSLQMSNAPDPEAYPVLPVQENGIQMHPEQLIGETRQGEDDYSDVYRAMISVYEGKDLFADEAAFHAALQRHVRRGIATLAAEWTPGSDFNRYLLQDMFTEGPENDELAGELGDQVAGIMAEMGVDGRLIQTAQGPRLTRFTFQLTGLDDLSRLKRGEDKLAFGLGLGDRAATVSSAAVERQVWVDIPRPASQWRTIDWGDLEPSLRSKAAEGMSLPVCLGTDVLGAPMLIDLAVAPHLFLGGTTGSGKSMTLHGILLSLLSGRDVPDLLLVDPKAVEFAPYKSLKNLITGEIVTSVGDTLAALNDLIKEMNRRQEEFTELGVRDLAEAREAGSDLKRIVAVIDELGDLFMQSDEIEVPLIRLASKARSAGIHLVLATQRPEAATFPGMLRSNVPSRVALTVQKGSESRIILDDGGAEKLLGRGDMLVKFSGQAAVRAHGPRIQSSDISGAVGDNA</sequence>
<dbReference type="CDD" id="cd01127">
    <property type="entry name" value="TrwB_TraG_TraD_VirD4"/>
    <property type="match status" value="1"/>
</dbReference>
<proteinExistence type="predicted"/>
<comment type="caution">
    <text evidence="5">The sequence shown here is derived from an EMBL/GenBank/DDBJ whole genome shotgun (WGS) entry which is preliminary data.</text>
</comment>
<dbReference type="Gene3D" id="1.10.1220.160">
    <property type="entry name" value="DNA sulphur modification protein DndE"/>
    <property type="match status" value="1"/>
</dbReference>
<evidence type="ECO:0000256" key="3">
    <source>
        <dbReference type="PROSITE-ProRule" id="PRU00289"/>
    </source>
</evidence>
<dbReference type="EMBL" id="JAALFG010000001">
    <property type="protein sequence ID" value="NGP16526.1"/>
    <property type="molecule type" value="Genomic_DNA"/>
</dbReference>
<dbReference type="InterPro" id="IPR002543">
    <property type="entry name" value="FtsK_dom"/>
</dbReference>
<accession>A0A6M1SJ24</accession>
<keyword evidence="2 3" id="KW-0067">ATP-binding</keyword>
<evidence type="ECO:0000313" key="6">
    <source>
        <dbReference type="Proteomes" id="UP000474802"/>
    </source>
</evidence>
<evidence type="ECO:0000256" key="1">
    <source>
        <dbReference type="ARBA" id="ARBA00022741"/>
    </source>
</evidence>
<dbReference type="GO" id="GO:0003677">
    <property type="term" value="F:DNA binding"/>
    <property type="evidence" value="ECO:0007669"/>
    <property type="project" value="InterPro"/>
</dbReference>
<dbReference type="PANTHER" id="PTHR22683">
    <property type="entry name" value="SPORULATION PROTEIN RELATED"/>
    <property type="match status" value="1"/>
</dbReference>
<evidence type="ECO:0000256" key="2">
    <source>
        <dbReference type="ARBA" id="ARBA00022840"/>
    </source>
</evidence>
<dbReference type="SUPFAM" id="SSF52540">
    <property type="entry name" value="P-loop containing nucleoside triphosphate hydrolases"/>
    <property type="match status" value="1"/>
</dbReference>
<dbReference type="InterPro" id="IPR027417">
    <property type="entry name" value="P-loop_NTPase"/>
</dbReference>
<reference evidence="5 6" key="1">
    <citation type="submission" date="2020-02" db="EMBL/GenBank/DDBJ databases">
        <authorList>
            <person name="Khan S.A."/>
            <person name="Jeon C.O."/>
            <person name="Chun B.H."/>
        </authorList>
    </citation>
    <scope>NUCLEOTIDE SEQUENCE [LARGE SCALE GENOMIC DNA]</scope>
    <source>
        <strain evidence="5 6">H239</strain>
    </source>
</reference>
<gene>
    <name evidence="5" type="ORF">G5575_01445</name>
</gene>
<dbReference type="InterPro" id="IPR038472">
    <property type="entry name" value="DndE_sf"/>
</dbReference>
<dbReference type="Pfam" id="PF08870">
    <property type="entry name" value="DndE"/>
    <property type="match status" value="1"/>
</dbReference>
<keyword evidence="1 3" id="KW-0547">Nucleotide-binding</keyword>
<organism evidence="5 6">
    <name type="scientific">Devosia aurantiaca</name>
    <dbReference type="NCBI Taxonomy" id="2714858"/>
    <lineage>
        <taxon>Bacteria</taxon>
        <taxon>Pseudomonadati</taxon>
        <taxon>Pseudomonadota</taxon>
        <taxon>Alphaproteobacteria</taxon>
        <taxon>Hyphomicrobiales</taxon>
        <taxon>Devosiaceae</taxon>
        <taxon>Devosia</taxon>
    </lineage>
</organism>
<dbReference type="InterPro" id="IPR050206">
    <property type="entry name" value="FtsK/SpoIIIE/SftA"/>
</dbReference>
<name>A0A6M1SJ24_9HYPH</name>